<sequence length="871" mass="93402">MSGDQLACSSFGNQTAQPPTPTRTPIPNTSPSPLLHTPKTNRNYAEETAGWTPGFTKEYSLFINNTPGYPREGEGPSEEFGSRKPAITSSGQKGSLSAGRAVAGLTASASPSSSSDPAQLLPPVEPLVGLSLPREPLVTSSLNSLPFSNQLLHPAQNTSAQKISLVTIDSKRVQTVTPPPSRHKSERKLATRLEASVMQNDQEFVHQGFLETSHQTDMGSYVTNQGDMFNFQLTGTTTGDFANQQPFWETDPSLEGMDIDFNGASSSLFRQEPHPPSRPMNSLNWETSTPNHFIPENVLVNGGRVVSGGGSEHVMVSQAPMQALMASSADQSMYTGTYATAIDNSFGIINNGVDPGLLFSRPSSASMDVSLDAVAQGSSRGSSSRQIAQGAQPGSQGALVAKVPSRGELCRSASEREMEPQKKDRVRATSPVKPIGRPGLGRSLSENRDKRPGSRVILPALAPAPRPQSQLSNGAGLGIGRPVFSQPSRSSGRLSPLKSSHQRLRSLTSIPEQAGTRTRTQAKFTIDENGRARVETTLVVEHDNPLAARKRTSSQSVGGRRRSCSEDDESSSDDEPIIIPSRNTSFSIPDPRKSRAAVNSLGHSQPNFSFSAQSTTSWGSFRSGGGFQGLDDESDEEILLNEMTPTSKMSGDAVNELLKLREDRMRQHKPSPSKIRRLTSSSHSNSTGTIASMNFASRFTVSPTALTEASLPTPSSSDATASISQRRSVRCICKRPDLDPGNAFMVQWYVYCLFLSCVAVLYRSSKANEMVCELHSESCEMWLHGKCVKIASQRALPSIYICAYCANLKTTAPRVQRGGGGNGVHSSSSRTARQSAVVGKGTPGEGTTIRPRSGSSLGSPLAHKSSFKSFR</sequence>
<feature type="region of interest" description="Disordered" evidence="1">
    <location>
        <begin position="62"/>
        <end position="99"/>
    </location>
</feature>
<feature type="region of interest" description="Disordered" evidence="1">
    <location>
        <begin position="665"/>
        <end position="686"/>
    </location>
</feature>
<evidence type="ECO:0000313" key="2">
    <source>
        <dbReference type="EMBL" id="KAK3953603.1"/>
    </source>
</evidence>
<organism evidence="2 3">
    <name type="scientific">Pseudoneurospora amorphoporcata</name>
    <dbReference type="NCBI Taxonomy" id="241081"/>
    <lineage>
        <taxon>Eukaryota</taxon>
        <taxon>Fungi</taxon>
        <taxon>Dikarya</taxon>
        <taxon>Ascomycota</taxon>
        <taxon>Pezizomycotina</taxon>
        <taxon>Sordariomycetes</taxon>
        <taxon>Sordariomycetidae</taxon>
        <taxon>Sordariales</taxon>
        <taxon>Sordariaceae</taxon>
        <taxon>Pseudoneurospora</taxon>
    </lineage>
</organism>
<feature type="compositionally biased region" description="Basic and acidic residues" evidence="1">
    <location>
        <begin position="413"/>
        <end position="427"/>
    </location>
</feature>
<dbReference type="EMBL" id="MU859102">
    <property type="protein sequence ID" value="KAK3953603.1"/>
    <property type="molecule type" value="Genomic_DNA"/>
</dbReference>
<feature type="compositionally biased region" description="Low complexity" evidence="1">
    <location>
        <begin position="376"/>
        <end position="386"/>
    </location>
</feature>
<accession>A0AAN6P0P1</accession>
<dbReference type="InterPro" id="IPR013083">
    <property type="entry name" value="Znf_RING/FYVE/PHD"/>
</dbReference>
<name>A0AAN6P0P1_9PEZI</name>
<feature type="region of interest" description="Disordered" evidence="1">
    <location>
        <begin position="1"/>
        <end position="50"/>
    </location>
</feature>
<dbReference type="AlphaFoldDB" id="A0AAN6P0P1"/>
<feature type="compositionally biased region" description="Polar residues" evidence="1">
    <location>
        <begin position="485"/>
        <end position="521"/>
    </location>
</feature>
<feature type="region of interest" description="Disordered" evidence="1">
    <location>
        <begin position="375"/>
        <end position="521"/>
    </location>
</feature>
<comment type="caution">
    <text evidence="2">The sequence shown here is derived from an EMBL/GenBank/DDBJ whole genome shotgun (WGS) entry which is preliminary data.</text>
</comment>
<feature type="compositionally biased region" description="Acidic residues" evidence="1">
    <location>
        <begin position="566"/>
        <end position="576"/>
    </location>
</feature>
<gene>
    <name evidence="2" type="ORF">QBC32DRAFT_113677</name>
</gene>
<protein>
    <recommendedName>
        <fullName evidence="4">PHD-type domain-containing protein</fullName>
    </recommendedName>
</protein>
<reference evidence="2" key="1">
    <citation type="journal article" date="2023" name="Mol. Phylogenet. Evol.">
        <title>Genome-scale phylogeny and comparative genomics of the fungal order Sordariales.</title>
        <authorList>
            <person name="Hensen N."/>
            <person name="Bonometti L."/>
            <person name="Westerberg I."/>
            <person name="Brannstrom I.O."/>
            <person name="Guillou S."/>
            <person name="Cros-Aarteil S."/>
            <person name="Calhoun S."/>
            <person name="Haridas S."/>
            <person name="Kuo A."/>
            <person name="Mondo S."/>
            <person name="Pangilinan J."/>
            <person name="Riley R."/>
            <person name="LaButti K."/>
            <person name="Andreopoulos B."/>
            <person name="Lipzen A."/>
            <person name="Chen C."/>
            <person name="Yan M."/>
            <person name="Daum C."/>
            <person name="Ng V."/>
            <person name="Clum A."/>
            <person name="Steindorff A."/>
            <person name="Ohm R.A."/>
            <person name="Martin F."/>
            <person name="Silar P."/>
            <person name="Natvig D.O."/>
            <person name="Lalanne C."/>
            <person name="Gautier V."/>
            <person name="Ament-Velasquez S.L."/>
            <person name="Kruys A."/>
            <person name="Hutchinson M.I."/>
            <person name="Powell A.J."/>
            <person name="Barry K."/>
            <person name="Miller A.N."/>
            <person name="Grigoriev I.V."/>
            <person name="Debuchy R."/>
            <person name="Gladieux P."/>
            <person name="Hiltunen Thoren M."/>
            <person name="Johannesson H."/>
        </authorList>
    </citation>
    <scope>NUCLEOTIDE SEQUENCE</scope>
    <source>
        <strain evidence="2">CBS 626.80</strain>
    </source>
</reference>
<feature type="region of interest" description="Disordered" evidence="1">
    <location>
        <begin position="545"/>
        <end position="600"/>
    </location>
</feature>
<feature type="region of interest" description="Disordered" evidence="1">
    <location>
        <begin position="816"/>
        <end position="871"/>
    </location>
</feature>
<evidence type="ECO:0008006" key="4">
    <source>
        <dbReference type="Google" id="ProtNLM"/>
    </source>
</evidence>
<evidence type="ECO:0000256" key="1">
    <source>
        <dbReference type="SAM" id="MobiDB-lite"/>
    </source>
</evidence>
<feature type="compositionally biased region" description="Basic residues" evidence="1">
    <location>
        <begin position="666"/>
        <end position="677"/>
    </location>
</feature>
<dbReference type="Gene3D" id="3.30.40.10">
    <property type="entry name" value="Zinc/RING finger domain, C3HC4 (zinc finger)"/>
    <property type="match status" value="1"/>
</dbReference>
<evidence type="ECO:0000313" key="3">
    <source>
        <dbReference type="Proteomes" id="UP001303222"/>
    </source>
</evidence>
<feature type="compositionally biased region" description="Pro residues" evidence="1">
    <location>
        <begin position="18"/>
        <end position="30"/>
    </location>
</feature>
<dbReference type="Proteomes" id="UP001303222">
    <property type="component" value="Unassembled WGS sequence"/>
</dbReference>
<feature type="compositionally biased region" description="Polar residues" evidence="1">
    <location>
        <begin position="7"/>
        <end position="17"/>
    </location>
</feature>
<proteinExistence type="predicted"/>
<reference evidence="2" key="2">
    <citation type="submission" date="2023-06" db="EMBL/GenBank/DDBJ databases">
        <authorList>
            <consortium name="Lawrence Berkeley National Laboratory"/>
            <person name="Mondo S.J."/>
            <person name="Hensen N."/>
            <person name="Bonometti L."/>
            <person name="Westerberg I."/>
            <person name="Brannstrom I.O."/>
            <person name="Guillou S."/>
            <person name="Cros-Aarteil S."/>
            <person name="Calhoun S."/>
            <person name="Haridas S."/>
            <person name="Kuo A."/>
            <person name="Pangilinan J."/>
            <person name="Riley R."/>
            <person name="Labutti K."/>
            <person name="Andreopoulos B."/>
            <person name="Lipzen A."/>
            <person name="Chen C."/>
            <person name="Yanf M."/>
            <person name="Daum C."/>
            <person name="Ng V."/>
            <person name="Clum A."/>
            <person name="Steindorff A."/>
            <person name="Ohm R."/>
            <person name="Martin F."/>
            <person name="Silar P."/>
            <person name="Natvig D."/>
            <person name="Lalanne C."/>
            <person name="Gautier V."/>
            <person name="Ament-Velasquez S.L."/>
            <person name="Kruys A."/>
            <person name="Hutchinson M.I."/>
            <person name="Powell A.J."/>
            <person name="Barry K."/>
            <person name="Miller A.N."/>
            <person name="Grigoriev I.V."/>
            <person name="Debuchy R."/>
            <person name="Gladieux P."/>
            <person name="Thoren M.H."/>
            <person name="Johannesson H."/>
        </authorList>
    </citation>
    <scope>NUCLEOTIDE SEQUENCE</scope>
    <source>
        <strain evidence="2">CBS 626.80</strain>
    </source>
</reference>
<keyword evidence="3" id="KW-1185">Reference proteome</keyword>